<name>A0A8E0RL54_9TREM</name>
<evidence type="ECO:0000256" key="1">
    <source>
        <dbReference type="ARBA" id="ARBA00004123"/>
    </source>
</evidence>
<dbReference type="EMBL" id="LUCM01009804">
    <property type="protein sequence ID" value="KAA0186366.1"/>
    <property type="molecule type" value="Genomic_DNA"/>
</dbReference>
<keyword evidence="4" id="KW-0175">Coiled coil</keyword>
<organism evidence="11 12">
    <name type="scientific">Fasciolopsis buskii</name>
    <dbReference type="NCBI Taxonomy" id="27845"/>
    <lineage>
        <taxon>Eukaryota</taxon>
        <taxon>Metazoa</taxon>
        <taxon>Spiralia</taxon>
        <taxon>Lophotrochozoa</taxon>
        <taxon>Platyhelminthes</taxon>
        <taxon>Trematoda</taxon>
        <taxon>Digenea</taxon>
        <taxon>Plagiorchiida</taxon>
        <taxon>Echinostomata</taxon>
        <taxon>Echinostomatoidea</taxon>
        <taxon>Fasciolidae</taxon>
        <taxon>Fasciolopsis</taxon>
    </lineage>
</organism>
<evidence type="ECO:0000256" key="8">
    <source>
        <dbReference type="ARBA" id="ARBA00070106"/>
    </source>
</evidence>
<comment type="subunit">
    <text evidence="7">Component of the PRP19-CDC5L splicing complex composed of a core complex comprising a homotetramer of PRPF19, CDC5L, PLRG1 and BCAS2, and at least three less stably associated proteins CTNNBL1, CWC15 and HSPA8. Interacts directly with CWC15 and CDC5L in the complex. Interacts with AICDA; the interaction is important for the antibody diversification activity of AICDA. Interacts with PRPF31 (via its NLS). Interacts (via its N-terminal NLS) with KPNA1 and KPNA2.</text>
</comment>
<evidence type="ECO:0000259" key="10">
    <source>
        <dbReference type="Pfam" id="PF08216"/>
    </source>
</evidence>
<dbReference type="InterPro" id="IPR013180">
    <property type="entry name" value="CTNNBL1_N"/>
</dbReference>
<dbReference type="Gene3D" id="1.25.10.10">
    <property type="entry name" value="Leucine-rich Repeat Variant"/>
    <property type="match status" value="1"/>
</dbReference>
<dbReference type="Proteomes" id="UP000728185">
    <property type="component" value="Unassembled WGS sequence"/>
</dbReference>
<accession>A0A8E0RL54</accession>
<dbReference type="InterPro" id="IPR039678">
    <property type="entry name" value="CTNNBL1"/>
</dbReference>
<keyword evidence="5" id="KW-0539">Nucleus</keyword>
<dbReference type="PANTHER" id="PTHR14978:SF0">
    <property type="entry name" value="BETA-CATENIN-LIKE PROTEIN 1"/>
    <property type="match status" value="1"/>
</dbReference>
<evidence type="ECO:0000256" key="7">
    <source>
        <dbReference type="ARBA" id="ARBA00061776"/>
    </source>
</evidence>
<proteinExistence type="predicted"/>
<dbReference type="InterPro" id="IPR016024">
    <property type="entry name" value="ARM-type_fold"/>
</dbReference>
<dbReference type="PANTHER" id="PTHR14978">
    <property type="entry name" value="BETA-CATENIN-LIKE PROTEIN 1 NUCLEAR ASSOCIATED PROTEIN"/>
    <property type="match status" value="1"/>
</dbReference>
<sequence length="453" mass="50819">QILSANPSLYPVLATQTRPISLLLGLLAHENTDISLSVIDLLHELLESNGLAEAGPDRVNPLLDLLFNGQLIQLLMQNVSRLDETKKDEADGVHKTLGIVENLLDVRPEMNVAMSNQGLFSWLLRRIQRRPVFDRNKLYVSELLSILLQLDEANRRHLGQVDGIDILLQQLATYKRHDPTSREEMELMHNLFDCLCSALMLPENKDRFLKGEGIQLMNLMLREKHMSRDSALRVLDYALCLVAPTSSASVSSSAETDNEMPAKSSVNADPEGVVVANCSKFVEVLGLRTIFPLFMHSPRERLAPGATGSGAKKKTLGGPSAAEMEEHIINIIGALLRHCPTTLKSRILAKFVESDHEKVDRLVELHLKYFAQVKSVDSRIRSMREDKQRWTGYTPEEIEDELMVEHLSSGLLALQMLDIIALEISVNGAPTVRNMFPLRVRVICLKMFVFDGY</sequence>
<evidence type="ECO:0000313" key="11">
    <source>
        <dbReference type="EMBL" id="KAA0186366.1"/>
    </source>
</evidence>
<dbReference type="Pfam" id="PF08216">
    <property type="entry name" value="CTNNBL"/>
    <property type="match status" value="2"/>
</dbReference>
<evidence type="ECO:0000256" key="6">
    <source>
        <dbReference type="ARBA" id="ARBA00058456"/>
    </source>
</evidence>
<keyword evidence="3" id="KW-0677">Repeat</keyword>
<gene>
    <name evidence="11" type="ORF">FBUS_10786</name>
</gene>
<keyword evidence="12" id="KW-1185">Reference proteome</keyword>
<comment type="function">
    <text evidence="6">Component of the PRP19-CDC5L complex that forms an integral part of the spliceosome and is required for activating pre-mRNA splicing. Participates in AID/AICDA-mediated somatic hypermutation (SHM) and class-switch recombination (CSR), 2 processes resulting in the production of high-affinity, mutated isotype-switched antibodies.</text>
</comment>
<feature type="domain" description="Beta-catenin-like protein 1 N-terminal" evidence="10">
    <location>
        <begin position="1"/>
        <end position="244"/>
    </location>
</feature>
<evidence type="ECO:0000256" key="2">
    <source>
        <dbReference type="ARBA" id="ARBA00022553"/>
    </source>
</evidence>
<reference evidence="11" key="1">
    <citation type="submission" date="2019-05" db="EMBL/GenBank/DDBJ databases">
        <title>Annotation for the trematode Fasciolopsis buski.</title>
        <authorList>
            <person name="Choi Y.-J."/>
        </authorList>
    </citation>
    <scope>NUCLEOTIDE SEQUENCE</scope>
    <source>
        <strain evidence="11">HT</strain>
        <tissue evidence="11">Whole worm</tissue>
    </source>
</reference>
<dbReference type="OrthoDB" id="1898821at2759"/>
<evidence type="ECO:0000256" key="4">
    <source>
        <dbReference type="ARBA" id="ARBA00023054"/>
    </source>
</evidence>
<dbReference type="AlphaFoldDB" id="A0A8E0RL54"/>
<dbReference type="GO" id="GO:0005681">
    <property type="term" value="C:spliceosomal complex"/>
    <property type="evidence" value="ECO:0007669"/>
    <property type="project" value="TreeGrafter"/>
</dbReference>
<dbReference type="FunFam" id="1.25.10.10:FF:001136">
    <property type="entry name" value="Beta-catenin-like protein 1"/>
    <property type="match status" value="1"/>
</dbReference>
<evidence type="ECO:0000313" key="12">
    <source>
        <dbReference type="Proteomes" id="UP000728185"/>
    </source>
</evidence>
<feature type="non-terminal residue" evidence="11">
    <location>
        <position position="1"/>
    </location>
</feature>
<keyword evidence="2" id="KW-0597">Phosphoprotein</keyword>
<comment type="subcellular location">
    <subcellularLocation>
        <location evidence="1">Nucleus</location>
    </subcellularLocation>
</comment>
<dbReference type="InterPro" id="IPR011989">
    <property type="entry name" value="ARM-like"/>
</dbReference>
<evidence type="ECO:0000256" key="3">
    <source>
        <dbReference type="ARBA" id="ARBA00022737"/>
    </source>
</evidence>
<evidence type="ECO:0000256" key="9">
    <source>
        <dbReference type="ARBA" id="ARBA00083862"/>
    </source>
</evidence>
<comment type="caution">
    <text evidence="11">The sequence shown here is derived from an EMBL/GenBank/DDBJ whole genome shotgun (WGS) entry which is preliminary data.</text>
</comment>
<evidence type="ECO:0000256" key="5">
    <source>
        <dbReference type="ARBA" id="ARBA00023242"/>
    </source>
</evidence>
<feature type="domain" description="Beta-catenin-like protein 1 N-terminal" evidence="10">
    <location>
        <begin position="276"/>
        <end position="427"/>
    </location>
</feature>
<protein>
    <recommendedName>
        <fullName evidence="8">Beta-catenin-like protein 1</fullName>
    </recommendedName>
    <alternativeName>
        <fullName evidence="9">Nuclear-associated protein</fullName>
    </alternativeName>
</protein>
<dbReference type="SUPFAM" id="SSF48371">
    <property type="entry name" value="ARM repeat"/>
    <property type="match status" value="1"/>
</dbReference>
<dbReference type="GO" id="GO:0010467">
    <property type="term" value="P:gene expression"/>
    <property type="evidence" value="ECO:0007669"/>
    <property type="project" value="UniProtKB-ARBA"/>
</dbReference>